<dbReference type="InterPro" id="IPR013325">
    <property type="entry name" value="RNA_pol_sigma_r2"/>
</dbReference>
<dbReference type="Pfam" id="PF04542">
    <property type="entry name" value="Sigma70_r2"/>
    <property type="match status" value="1"/>
</dbReference>
<name>A0ABS9CLX7_9FIRM</name>
<organism evidence="6 7">
    <name type="scientific">Anaeromassilibacillus senegalensis</name>
    <dbReference type="NCBI Taxonomy" id="1673717"/>
    <lineage>
        <taxon>Bacteria</taxon>
        <taxon>Bacillati</taxon>
        <taxon>Bacillota</taxon>
        <taxon>Clostridia</taxon>
        <taxon>Eubacteriales</taxon>
        <taxon>Acutalibacteraceae</taxon>
        <taxon>Anaeromassilibacillus</taxon>
    </lineage>
</organism>
<dbReference type="RefSeq" id="WP_235322149.1">
    <property type="nucleotide sequence ID" value="NZ_JAFBIT010000001.1"/>
</dbReference>
<evidence type="ECO:0000256" key="4">
    <source>
        <dbReference type="ARBA" id="ARBA00023163"/>
    </source>
</evidence>
<reference evidence="6 7" key="1">
    <citation type="submission" date="2020-12" db="EMBL/GenBank/DDBJ databases">
        <title>Whole genome sequences of gut porcine anaerobes.</title>
        <authorList>
            <person name="Kubasova T."/>
            <person name="Jahodarova E."/>
            <person name="Rychlik I."/>
        </authorList>
    </citation>
    <scope>NUCLEOTIDE SEQUENCE [LARGE SCALE GENOMIC DNA]</scope>
    <source>
        <strain evidence="6 7">An867</strain>
    </source>
</reference>
<keyword evidence="4" id="KW-0804">Transcription</keyword>
<dbReference type="InterPro" id="IPR014284">
    <property type="entry name" value="RNA_pol_sigma-70_dom"/>
</dbReference>
<dbReference type="SUPFAM" id="SSF88946">
    <property type="entry name" value="Sigma2 domain of RNA polymerase sigma factors"/>
    <property type="match status" value="1"/>
</dbReference>
<dbReference type="PANTHER" id="PTHR30376:SF3">
    <property type="entry name" value="RNA POLYMERASE SIGMA FACTOR RPOH"/>
    <property type="match status" value="1"/>
</dbReference>
<feature type="domain" description="RNA polymerase sigma-70" evidence="5">
    <location>
        <begin position="76"/>
        <end position="89"/>
    </location>
</feature>
<evidence type="ECO:0000313" key="6">
    <source>
        <dbReference type="EMBL" id="MCF2651212.1"/>
    </source>
</evidence>
<dbReference type="Gene3D" id="1.20.120.1810">
    <property type="match status" value="1"/>
</dbReference>
<dbReference type="Proteomes" id="UP001299220">
    <property type="component" value="Unassembled WGS sequence"/>
</dbReference>
<evidence type="ECO:0000313" key="7">
    <source>
        <dbReference type="Proteomes" id="UP001299220"/>
    </source>
</evidence>
<protein>
    <submittedName>
        <fullName evidence="6">Sigma-70 family RNA polymerase sigma factor</fullName>
    </submittedName>
</protein>
<keyword evidence="7" id="KW-1185">Reference proteome</keyword>
<dbReference type="EMBL" id="JAFBIT010000001">
    <property type="protein sequence ID" value="MCF2651212.1"/>
    <property type="molecule type" value="Genomic_DNA"/>
</dbReference>
<proteinExistence type="predicted"/>
<dbReference type="NCBIfam" id="TIGR02937">
    <property type="entry name" value="sigma70-ECF"/>
    <property type="match status" value="1"/>
</dbReference>
<dbReference type="PANTHER" id="PTHR30376">
    <property type="entry name" value="SIGMA FACTOR RPOH HEAT SHOCK RELATED"/>
    <property type="match status" value="1"/>
</dbReference>
<keyword evidence="1" id="KW-0805">Transcription regulation</keyword>
<gene>
    <name evidence="6" type="ORF">JQM67_01115</name>
</gene>
<evidence type="ECO:0000259" key="5">
    <source>
        <dbReference type="PROSITE" id="PS00715"/>
    </source>
</evidence>
<evidence type="ECO:0000256" key="3">
    <source>
        <dbReference type="ARBA" id="ARBA00023125"/>
    </source>
</evidence>
<comment type="caution">
    <text evidence="6">The sequence shown here is derived from an EMBL/GenBank/DDBJ whole genome shotgun (WGS) entry which is preliminary data.</text>
</comment>
<dbReference type="PROSITE" id="PS00715">
    <property type="entry name" value="SIGMA70_1"/>
    <property type="match status" value="1"/>
</dbReference>
<dbReference type="InterPro" id="IPR007627">
    <property type="entry name" value="RNA_pol_sigma70_r2"/>
</dbReference>
<accession>A0ABS9CLX7</accession>
<sequence>MFWGILNHLASLLFFFLHVTNSGSFPKALSAAEERRCLEEMAAGDRRARQKLIEHNLRLVAHIAKKYFADENDRDDLVSIGTIGLIKAVDTFKPDKGIRLSSYASRCIENAILSQRNNRRLRWRNGCLLRQNGACWREWESAAIF</sequence>
<evidence type="ECO:0000256" key="1">
    <source>
        <dbReference type="ARBA" id="ARBA00023015"/>
    </source>
</evidence>
<evidence type="ECO:0000256" key="2">
    <source>
        <dbReference type="ARBA" id="ARBA00023082"/>
    </source>
</evidence>
<keyword evidence="2" id="KW-0731">Sigma factor</keyword>
<dbReference type="InterPro" id="IPR050813">
    <property type="entry name" value="Sigma-70_Factor"/>
</dbReference>
<keyword evidence="3" id="KW-0238">DNA-binding</keyword>
<dbReference type="InterPro" id="IPR000943">
    <property type="entry name" value="RNA_pol_sigma70"/>
</dbReference>